<keyword evidence="2" id="KW-1185">Reference proteome</keyword>
<proteinExistence type="predicted"/>
<dbReference type="SUPFAM" id="SSF48371">
    <property type="entry name" value="ARM repeat"/>
    <property type="match status" value="1"/>
</dbReference>
<evidence type="ECO:0000313" key="1">
    <source>
        <dbReference type="EMBL" id="KJH40927.1"/>
    </source>
</evidence>
<name>A0A0D8XAY0_DICVI</name>
<accession>A0A0D8XAY0</accession>
<organism evidence="1 2">
    <name type="scientific">Dictyocaulus viviparus</name>
    <name type="common">Bovine lungworm</name>
    <dbReference type="NCBI Taxonomy" id="29172"/>
    <lineage>
        <taxon>Eukaryota</taxon>
        <taxon>Metazoa</taxon>
        <taxon>Ecdysozoa</taxon>
        <taxon>Nematoda</taxon>
        <taxon>Chromadorea</taxon>
        <taxon>Rhabditida</taxon>
        <taxon>Rhabditina</taxon>
        <taxon>Rhabditomorpha</taxon>
        <taxon>Strongyloidea</taxon>
        <taxon>Metastrongylidae</taxon>
        <taxon>Dictyocaulus</taxon>
    </lineage>
</organism>
<gene>
    <name evidence="1" type="ORF">DICVIV_13110</name>
</gene>
<dbReference type="OrthoDB" id="63891at2759"/>
<reference evidence="2" key="2">
    <citation type="journal article" date="2016" name="Sci. Rep.">
        <title>Dictyocaulus viviparus genome, variome and transcriptome elucidate lungworm biology and support future intervention.</title>
        <authorList>
            <person name="McNulty S.N."/>
            <person name="Strube C."/>
            <person name="Rosa B.A."/>
            <person name="Martin J.C."/>
            <person name="Tyagi R."/>
            <person name="Choi Y.J."/>
            <person name="Wang Q."/>
            <person name="Hallsworth Pepin K."/>
            <person name="Zhang X."/>
            <person name="Ozersky P."/>
            <person name="Wilson R.K."/>
            <person name="Sternberg P.W."/>
            <person name="Gasser R.B."/>
            <person name="Mitreva M."/>
        </authorList>
    </citation>
    <scope>NUCLEOTIDE SEQUENCE [LARGE SCALE GENOMIC DNA]</scope>
    <source>
        <strain evidence="2">HannoverDv2000</strain>
    </source>
</reference>
<dbReference type="AlphaFoldDB" id="A0A0D8XAY0"/>
<dbReference type="Proteomes" id="UP000053766">
    <property type="component" value="Unassembled WGS sequence"/>
</dbReference>
<reference evidence="1 2" key="1">
    <citation type="submission" date="2013-11" db="EMBL/GenBank/DDBJ databases">
        <title>Draft genome of the bovine lungworm Dictyocaulus viviparus.</title>
        <authorList>
            <person name="Mitreva M."/>
        </authorList>
    </citation>
    <scope>NUCLEOTIDE SEQUENCE [LARGE SCALE GENOMIC DNA]</scope>
    <source>
        <strain evidence="1 2">HannoverDv2000</strain>
    </source>
</reference>
<sequence length="168" mass="18665">MNTSYWLTIGDTAADAKWSRLGGSNRFCQVVSLLANHFGNQKAVIKQLIMMTCMDLFQNINPKTVVGVLCVYLENKNSRVREEVVNILTSALMITSSSRINFTAVLNLLVPLLIDPKRRVRLAAFEQLSVVGYLMSDKIDTLLKTVKNAEDRQSARGLSNAVMAQCVP</sequence>
<dbReference type="InterPro" id="IPR011989">
    <property type="entry name" value="ARM-like"/>
</dbReference>
<evidence type="ECO:0000313" key="2">
    <source>
        <dbReference type="Proteomes" id="UP000053766"/>
    </source>
</evidence>
<dbReference type="InterPro" id="IPR016024">
    <property type="entry name" value="ARM-type_fold"/>
</dbReference>
<dbReference type="Gene3D" id="1.25.10.10">
    <property type="entry name" value="Leucine-rich Repeat Variant"/>
    <property type="match status" value="1"/>
</dbReference>
<dbReference type="EMBL" id="KN716965">
    <property type="protein sequence ID" value="KJH40927.1"/>
    <property type="molecule type" value="Genomic_DNA"/>
</dbReference>
<protein>
    <submittedName>
        <fullName evidence="1">HEAT repeat protein</fullName>
    </submittedName>
</protein>